<protein>
    <submittedName>
        <fullName evidence="2">Uncharacterized protein</fullName>
    </submittedName>
</protein>
<keyword evidence="1" id="KW-0812">Transmembrane</keyword>
<reference evidence="2 3" key="1">
    <citation type="submission" date="2024-08" db="EMBL/GenBank/DDBJ databases">
        <title>Insights into the chromosomal genome structure of Flemingia macrophylla.</title>
        <authorList>
            <person name="Ding Y."/>
            <person name="Zhao Y."/>
            <person name="Bi W."/>
            <person name="Wu M."/>
            <person name="Zhao G."/>
            <person name="Gong Y."/>
            <person name="Li W."/>
            <person name="Zhang P."/>
        </authorList>
    </citation>
    <scope>NUCLEOTIDE SEQUENCE [LARGE SCALE GENOMIC DNA]</scope>
    <source>
        <strain evidence="2">DYQJB</strain>
        <tissue evidence="2">Leaf</tissue>
    </source>
</reference>
<dbReference type="EMBL" id="JBGMDY010000003">
    <property type="protein sequence ID" value="KAL2340372.1"/>
    <property type="molecule type" value="Genomic_DNA"/>
</dbReference>
<dbReference type="Proteomes" id="UP001603857">
    <property type="component" value="Unassembled WGS sequence"/>
</dbReference>
<name>A0ABD1MX15_9FABA</name>
<keyword evidence="3" id="KW-1185">Reference proteome</keyword>
<keyword evidence="1" id="KW-1133">Transmembrane helix</keyword>
<accession>A0ABD1MX15</accession>
<organism evidence="2 3">
    <name type="scientific">Flemingia macrophylla</name>
    <dbReference type="NCBI Taxonomy" id="520843"/>
    <lineage>
        <taxon>Eukaryota</taxon>
        <taxon>Viridiplantae</taxon>
        <taxon>Streptophyta</taxon>
        <taxon>Embryophyta</taxon>
        <taxon>Tracheophyta</taxon>
        <taxon>Spermatophyta</taxon>
        <taxon>Magnoliopsida</taxon>
        <taxon>eudicotyledons</taxon>
        <taxon>Gunneridae</taxon>
        <taxon>Pentapetalae</taxon>
        <taxon>rosids</taxon>
        <taxon>fabids</taxon>
        <taxon>Fabales</taxon>
        <taxon>Fabaceae</taxon>
        <taxon>Papilionoideae</taxon>
        <taxon>50 kb inversion clade</taxon>
        <taxon>NPAAA clade</taxon>
        <taxon>indigoferoid/millettioid clade</taxon>
        <taxon>Phaseoleae</taxon>
        <taxon>Flemingia</taxon>
    </lineage>
</organism>
<evidence type="ECO:0000313" key="3">
    <source>
        <dbReference type="Proteomes" id="UP001603857"/>
    </source>
</evidence>
<comment type="caution">
    <text evidence="2">The sequence shown here is derived from an EMBL/GenBank/DDBJ whole genome shotgun (WGS) entry which is preliminary data.</text>
</comment>
<evidence type="ECO:0000256" key="1">
    <source>
        <dbReference type="SAM" id="Phobius"/>
    </source>
</evidence>
<feature type="transmembrane region" description="Helical" evidence="1">
    <location>
        <begin position="7"/>
        <end position="30"/>
    </location>
</feature>
<keyword evidence="1" id="KW-0472">Membrane</keyword>
<proteinExistence type="predicted"/>
<dbReference type="AlphaFoldDB" id="A0ABD1MX15"/>
<sequence length="224" mass="24631">MMIGIVGIALTIGFSWLLSIFGLLGYTIFGGCPRSWTGFSAEAFVGLWDFFKLAIASWVMLSSEFGVVSLSCRRVEKNFDLHLVKKGEQKSYSQPTCIIWSRISAVECLVKAFVILHSSTNNGADMSALIPWRGTKAVQGAIDARTDAANNIHAVQAGVMPALFIEGAMLWPRYIQPASLNDRFGQDSSGWRRLLKVRCFGQNSSARHRVTITLARIHPAGVAY</sequence>
<gene>
    <name evidence="2" type="ORF">Fmac_008312</name>
</gene>
<evidence type="ECO:0000313" key="2">
    <source>
        <dbReference type="EMBL" id="KAL2340372.1"/>
    </source>
</evidence>